<feature type="transmembrane region" description="Helical" evidence="6">
    <location>
        <begin position="421"/>
        <end position="444"/>
    </location>
</feature>
<dbReference type="Gene3D" id="1.20.1250.20">
    <property type="entry name" value="MFS general substrate transporter like domains"/>
    <property type="match status" value="1"/>
</dbReference>
<feature type="transmembrane region" description="Helical" evidence="6">
    <location>
        <begin position="450"/>
        <end position="473"/>
    </location>
</feature>
<comment type="caution">
    <text evidence="7">The sequence shown here is derived from an EMBL/GenBank/DDBJ whole genome shotgun (WGS) entry which is preliminary data.</text>
</comment>
<dbReference type="AlphaFoldDB" id="A0A1R2B654"/>
<feature type="transmembrane region" description="Helical" evidence="6">
    <location>
        <begin position="12"/>
        <end position="33"/>
    </location>
</feature>
<gene>
    <name evidence="7" type="ORF">SteCoe_29324</name>
</gene>
<protein>
    <recommendedName>
        <fullName evidence="9">Major facilitator superfamily associated domain-containing protein</fullName>
    </recommendedName>
</protein>
<sequence length="543" mass="61715">MEDNMDLEKGIGLYTLFLSGLDSGFFWPLNYYIVLEYIQTEPQYAGFYSGLIPMSYFIGKLVGHKLISHLTLHYNIKWVLISLLFGSTLAMLLFGLFSSFLMIIFCRILSGICYNFQFAVRKYLMSIDYRAKSNWNSTAKKSIWAVRMGFLLGLAVGSFLTSCEDFLPAKSEFVQKRFLLSSLIVILLDLSAILLLFSINTSGFVFKEPQQKYTELPEIKDHKESPLSSDRNAKENSDLANYLQSSVLSNEHLPSEESVSPEEVKYYSPRNVINKELVSRRLNSARPKLEPSFKFPDPNYEIKEHERHEGDGKRTHISFIEEEFDNIEELHNSEVSESPVIPKPPSVPEINIHLKFALSFRICCNFVAALMFEALPYWFFITSTSKNIYTVGGVLFSSLTFLLSYEILLNNFSYYTLTQTSLGLSCGLIFLLPLLSVFHISPIISGSFAIGILLSLELYLPGGTIIIADSVSLSQREGELEKNDFLCLCVKALAAYLGPVLIIIIPWYTFGLWIPSLFNAILLWYSRKLSSCFPCLTEVPYKL</sequence>
<keyword evidence="4 6" id="KW-1133">Transmembrane helix</keyword>
<feature type="transmembrane region" description="Helical" evidence="6">
    <location>
        <begin position="485"/>
        <end position="504"/>
    </location>
</feature>
<dbReference type="Proteomes" id="UP000187209">
    <property type="component" value="Unassembled WGS sequence"/>
</dbReference>
<dbReference type="OrthoDB" id="419616at2759"/>
<evidence type="ECO:0000313" key="7">
    <source>
        <dbReference type="EMBL" id="OMJ72274.1"/>
    </source>
</evidence>
<dbReference type="InterPro" id="IPR036259">
    <property type="entry name" value="MFS_trans_sf"/>
</dbReference>
<evidence type="ECO:0008006" key="9">
    <source>
        <dbReference type="Google" id="ProtNLM"/>
    </source>
</evidence>
<evidence type="ECO:0000256" key="4">
    <source>
        <dbReference type="ARBA" id="ARBA00022989"/>
    </source>
</evidence>
<dbReference type="SUPFAM" id="SSF103473">
    <property type="entry name" value="MFS general substrate transporter"/>
    <property type="match status" value="1"/>
</dbReference>
<dbReference type="PANTHER" id="PTHR23504">
    <property type="entry name" value="MAJOR FACILITATOR SUPERFAMILY DOMAIN-CONTAINING PROTEIN 10"/>
    <property type="match status" value="1"/>
</dbReference>
<dbReference type="PANTHER" id="PTHR23504:SF15">
    <property type="entry name" value="MAJOR FACILITATOR SUPERFAMILY (MFS) PROFILE DOMAIN-CONTAINING PROTEIN"/>
    <property type="match status" value="1"/>
</dbReference>
<organism evidence="7 8">
    <name type="scientific">Stentor coeruleus</name>
    <dbReference type="NCBI Taxonomy" id="5963"/>
    <lineage>
        <taxon>Eukaryota</taxon>
        <taxon>Sar</taxon>
        <taxon>Alveolata</taxon>
        <taxon>Ciliophora</taxon>
        <taxon>Postciliodesmatophora</taxon>
        <taxon>Heterotrichea</taxon>
        <taxon>Heterotrichida</taxon>
        <taxon>Stentoridae</taxon>
        <taxon>Stentor</taxon>
    </lineage>
</organism>
<feature type="transmembrane region" description="Helical" evidence="6">
    <location>
        <begin position="180"/>
        <end position="206"/>
    </location>
</feature>
<evidence type="ECO:0000256" key="2">
    <source>
        <dbReference type="ARBA" id="ARBA00022448"/>
    </source>
</evidence>
<evidence type="ECO:0000256" key="3">
    <source>
        <dbReference type="ARBA" id="ARBA00022692"/>
    </source>
</evidence>
<keyword evidence="3 6" id="KW-0812">Transmembrane</keyword>
<evidence type="ECO:0000313" key="8">
    <source>
        <dbReference type="Proteomes" id="UP000187209"/>
    </source>
</evidence>
<dbReference type="GO" id="GO:0016020">
    <property type="term" value="C:membrane"/>
    <property type="evidence" value="ECO:0007669"/>
    <property type="project" value="UniProtKB-SubCell"/>
</dbReference>
<feature type="transmembrane region" description="Helical" evidence="6">
    <location>
        <begin position="45"/>
        <end position="63"/>
    </location>
</feature>
<proteinExistence type="predicted"/>
<keyword evidence="8" id="KW-1185">Reference proteome</keyword>
<evidence type="ECO:0000256" key="6">
    <source>
        <dbReference type="SAM" id="Phobius"/>
    </source>
</evidence>
<feature type="transmembrane region" description="Helical" evidence="6">
    <location>
        <begin position="75"/>
        <end position="94"/>
    </location>
</feature>
<reference evidence="7 8" key="1">
    <citation type="submission" date="2016-11" db="EMBL/GenBank/DDBJ databases">
        <title>The macronuclear genome of Stentor coeruleus: a giant cell with tiny introns.</title>
        <authorList>
            <person name="Slabodnick M."/>
            <person name="Ruby J.G."/>
            <person name="Reiff S.B."/>
            <person name="Swart E.C."/>
            <person name="Gosai S."/>
            <person name="Prabakaran S."/>
            <person name="Witkowska E."/>
            <person name="Larue G.E."/>
            <person name="Fisher S."/>
            <person name="Freeman R.M."/>
            <person name="Gunawardena J."/>
            <person name="Chu W."/>
            <person name="Stover N.A."/>
            <person name="Gregory B.D."/>
            <person name="Nowacki M."/>
            <person name="Derisi J."/>
            <person name="Roy S.W."/>
            <person name="Marshall W.F."/>
            <person name="Sood P."/>
        </authorList>
    </citation>
    <scope>NUCLEOTIDE SEQUENCE [LARGE SCALE GENOMIC DNA]</scope>
    <source>
        <strain evidence="7">WM001</strain>
    </source>
</reference>
<evidence type="ECO:0000256" key="1">
    <source>
        <dbReference type="ARBA" id="ARBA00004141"/>
    </source>
</evidence>
<feature type="transmembrane region" description="Helical" evidence="6">
    <location>
        <begin position="362"/>
        <end position="381"/>
    </location>
</feature>
<evidence type="ECO:0000256" key="5">
    <source>
        <dbReference type="ARBA" id="ARBA00023136"/>
    </source>
</evidence>
<keyword evidence="5 6" id="KW-0472">Membrane</keyword>
<feature type="transmembrane region" description="Helical" evidence="6">
    <location>
        <begin position="141"/>
        <end position="160"/>
    </location>
</feature>
<name>A0A1R2B654_9CILI</name>
<comment type="subcellular location">
    <subcellularLocation>
        <location evidence="1">Membrane</location>
        <topology evidence="1">Multi-pass membrane protein</topology>
    </subcellularLocation>
</comment>
<accession>A0A1R2B654</accession>
<dbReference type="EMBL" id="MPUH01000915">
    <property type="protein sequence ID" value="OMJ72274.1"/>
    <property type="molecule type" value="Genomic_DNA"/>
</dbReference>
<keyword evidence="2" id="KW-0813">Transport</keyword>
<feature type="transmembrane region" description="Helical" evidence="6">
    <location>
        <begin position="387"/>
        <end position="409"/>
    </location>
</feature>